<evidence type="ECO:0000313" key="2">
    <source>
        <dbReference type="Proteomes" id="UP000823775"/>
    </source>
</evidence>
<name>A0ABS8SZZ9_DATST</name>
<dbReference type="EMBL" id="JACEIK010000963">
    <property type="protein sequence ID" value="MCD7464413.1"/>
    <property type="molecule type" value="Genomic_DNA"/>
</dbReference>
<proteinExistence type="predicted"/>
<reference evidence="1 2" key="1">
    <citation type="journal article" date="2021" name="BMC Genomics">
        <title>Datura genome reveals duplications of psychoactive alkaloid biosynthetic genes and high mutation rate following tissue culture.</title>
        <authorList>
            <person name="Rajewski A."/>
            <person name="Carter-House D."/>
            <person name="Stajich J."/>
            <person name="Litt A."/>
        </authorList>
    </citation>
    <scope>NUCLEOTIDE SEQUENCE [LARGE SCALE GENOMIC DNA]</scope>
    <source>
        <strain evidence="1">AR-01</strain>
    </source>
</reference>
<feature type="non-terminal residue" evidence="1">
    <location>
        <position position="59"/>
    </location>
</feature>
<keyword evidence="2" id="KW-1185">Reference proteome</keyword>
<evidence type="ECO:0000313" key="1">
    <source>
        <dbReference type="EMBL" id="MCD7464413.1"/>
    </source>
</evidence>
<comment type="caution">
    <text evidence="1">The sequence shown here is derived from an EMBL/GenBank/DDBJ whole genome shotgun (WGS) entry which is preliminary data.</text>
</comment>
<accession>A0ABS8SZZ9</accession>
<protein>
    <submittedName>
        <fullName evidence="1">Uncharacterized protein</fullName>
    </submittedName>
</protein>
<sequence length="59" mass="6561">MVRALIMDSSIMVRSIPCSSRREDQRGEKLALPTMNGHHDNRVIGCRSGWAASQTTFQG</sequence>
<organism evidence="1 2">
    <name type="scientific">Datura stramonium</name>
    <name type="common">Jimsonweed</name>
    <name type="synonym">Common thornapple</name>
    <dbReference type="NCBI Taxonomy" id="4076"/>
    <lineage>
        <taxon>Eukaryota</taxon>
        <taxon>Viridiplantae</taxon>
        <taxon>Streptophyta</taxon>
        <taxon>Embryophyta</taxon>
        <taxon>Tracheophyta</taxon>
        <taxon>Spermatophyta</taxon>
        <taxon>Magnoliopsida</taxon>
        <taxon>eudicotyledons</taxon>
        <taxon>Gunneridae</taxon>
        <taxon>Pentapetalae</taxon>
        <taxon>asterids</taxon>
        <taxon>lamiids</taxon>
        <taxon>Solanales</taxon>
        <taxon>Solanaceae</taxon>
        <taxon>Solanoideae</taxon>
        <taxon>Datureae</taxon>
        <taxon>Datura</taxon>
    </lineage>
</organism>
<gene>
    <name evidence="1" type="ORF">HAX54_052698</name>
</gene>
<dbReference type="Proteomes" id="UP000823775">
    <property type="component" value="Unassembled WGS sequence"/>
</dbReference>